<reference evidence="1" key="2">
    <citation type="submission" date="2020-11" db="EMBL/GenBank/DDBJ databases">
        <authorList>
            <person name="McCartney M.A."/>
            <person name="Auch B."/>
            <person name="Kono T."/>
            <person name="Mallez S."/>
            <person name="Becker A."/>
            <person name="Gohl D.M."/>
            <person name="Silverstein K.A.T."/>
            <person name="Koren S."/>
            <person name="Bechman K.B."/>
            <person name="Herman A."/>
            <person name="Abrahante J.E."/>
            <person name="Garbe J."/>
        </authorList>
    </citation>
    <scope>NUCLEOTIDE SEQUENCE</scope>
    <source>
        <strain evidence="1">Duluth1</strain>
        <tissue evidence="1">Whole animal</tissue>
    </source>
</reference>
<dbReference type="EMBL" id="JAIWYP010000003">
    <property type="protein sequence ID" value="KAH3850840.1"/>
    <property type="molecule type" value="Genomic_DNA"/>
</dbReference>
<sequence length="90" mass="10283">MKRLRVVHKEKAKKVEERVSRMGDKIEGEYIKAAELEERVQVLVQEFETLLHSMSNNIIFTLESEATGIVMEMPEAMEAFGERVQANTGS</sequence>
<keyword evidence="2" id="KW-1185">Reference proteome</keyword>
<protein>
    <submittedName>
        <fullName evidence="1">Uncharacterized protein</fullName>
    </submittedName>
</protein>
<dbReference type="Proteomes" id="UP000828390">
    <property type="component" value="Unassembled WGS sequence"/>
</dbReference>
<reference evidence="1" key="1">
    <citation type="journal article" date="2019" name="bioRxiv">
        <title>The Genome of the Zebra Mussel, Dreissena polymorpha: A Resource for Invasive Species Research.</title>
        <authorList>
            <person name="McCartney M.A."/>
            <person name="Auch B."/>
            <person name="Kono T."/>
            <person name="Mallez S."/>
            <person name="Zhang Y."/>
            <person name="Obille A."/>
            <person name="Becker A."/>
            <person name="Abrahante J.E."/>
            <person name="Garbe J."/>
            <person name="Badalamenti J.P."/>
            <person name="Herman A."/>
            <person name="Mangelson H."/>
            <person name="Liachko I."/>
            <person name="Sullivan S."/>
            <person name="Sone E.D."/>
            <person name="Koren S."/>
            <person name="Silverstein K.A.T."/>
            <person name="Beckman K.B."/>
            <person name="Gohl D.M."/>
        </authorList>
    </citation>
    <scope>NUCLEOTIDE SEQUENCE</scope>
    <source>
        <strain evidence="1">Duluth1</strain>
        <tissue evidence="1">Whole animal</tissue>
    </source>
</reference>
<name>A0A9D4L3N0_DREPO</name>
<comment type="caution">
    <text evidence="1">The sequence shown here is derived from an EMBL/GenBank/DDBJ whole genome shotgun (WGS) entry which is preliminary data.</text>
</comment>
<gene>
    <name evidence="1" type="ORF">DPMN_093315</name>
</gene>
<evidence type="ECO:0000313" key="1">
    <source>
        <dbReference type="EMBL" id="KAH3850840.1"/>
    </source>
</evidence>
<organism evidence="1 2">
    <name type="scientific">Dreissena polymorpha</name>
    <name type="common">Zebra mussel</name>
    <name type="synonym">Mytilus polymorpha</name>
    <dbReference type="NCBI Taxonomy" id="45954"/>
    <lineage>
        <taxon>Eukaryota</taxon>
        <taxon>Metazoa</taxon>
        <taxon>Spiralia</taxon>
        <taxon>Lophotrochozoa</taxon>
        <taxon>Mollusca</taxon>
        <taxon>Bivalvia</taxon>
        <taxon>Autobranchia</taxon>
        <taxon>Heteroconchia</taxon>
        <taxon>Euheterodonta</taxon>
        <taxon>Imparidentia</taxon>
        <taxon>Neoheterodontei</taxon>
        <taxon>Myida</taxon>
        <taxon>Dreissenoidea</taxon>
        <taxon>Dreissenidae</taxon>
        <taxon>Dreissena</taxon>
    </lineage>
</organism>
<evidence type="ECO:0000313" key="2">
    <source>
        <dbReference type="Proteomes" id="UP000828390"/>
    </source>
</evidence>
<proteinExistence type="predicted"/>
<accession>A0A9D4L3N0</accession>
<dbReference type="AlphaFoldDB" id="A0A9D4L3N0"/>